<dbReference type="PIRSF" id="PIRSF018266">
    <property type="entry name" value="FecR"/>
    <property type="match status" value="1"/>
</dbReference>
<reference evidence="3 4" key="1">
    <citation type="journal article" date="2018" name="Nat. Biotechnol.">
        <title>A standardized bacterial taxonomy based on genome phylogeny substantially revises the tree of life.</title>
        <authorList>
            <person name="Parks D.H."/>
            <person name="Chuvochina M."/>
            <person name="Waite D.W."/>
            <person name="Rinke C."/>
            <person name="Skarshewski A."/>
            <person name="Chaumeil P.A."/>
            <person name="Hugenholtz P."/>
        </authorList>
    </citation>
    <scope>NUCLEOTIDE SEQUENCE [LARGE SCALE GENOMIC DNA]</scope>
    <source>
        <strain evidence="3">UBA8557</strain>
    </source>
</reference>
<dbReference type="Gene3D" id="3.55.50.30">
    <property type="match status" value="1"/>
</dbReference>
<comment type="caution">
    <text evidence="3">The sequence shown here is derived from an EMBL/GenBank/DDBJ whole genome shotgun (WGS) entry which is preliminary data.</text>
</comment>
<dbReference type="InterPro" id="IPR006860">
    <property type="entry name" value="FecR"/>
</dbReference>
<accession>A0A3B9L2A9</accession>
<dbReference type="AlphaFoldDB" id="A0A3B9L2A9"/>
<dbReference type="PANTHER" id="PTHR30273">
    <property type="entry name" value="PERIPLASMIC SIGNAL SENSOR AND SIGMA FACTOR ACTIVATOR FECR-RELATED"/>
    <property type="match status" value="1"/>
</dbReference>
<dbReference type="InterPro" id="IPR012373">
    <property type="entry name" value="Ferrdict_sens_TM"/>
</dbReference>
<evidence type="ECO:0000256" key="1">
    <source>
        <dbReference type="SAM" id="Phobius"/>
    </source>
</evidence>
<gene>
    <name evidence="3" type="ORF">DCG65_10790</name>
</gene>
<dbReference type="Pfam" id="PF04773">
    <property type="entry name" value="FecR"/>
    <property type="match status" value="1"/>
</dbReference>
<sequence length="343" mass="37007">MDNENNKKNNGLIMDDDFDTAMDWAARLALGELSVPDRQALSAWLNSRPDRQALMDEAATAWSAPSVELAANIAAQTIERQDRSSPREPSSRGLSAWWNRALPIASIAGGAAVAAALALAFYVPSLSGTDPSTEQLVVEAPQSEDVQEQLADGSLMHLARSSRATFSQNQTERRVTLAAGEAVFDVATDPQRPFIVAAGDAKIRVVGTSFNVSRWDQGVRVTVFEGKVEFGDGNGTNSVDLVGGQGALLLAGDTLTTYAFNPDEYVDWRSGWVDATDMTLSEIIAKLDRYSNTTILLKNPDLGQSLVSGRFKLSQSSATLETLALLYELNIEHQSGRVVLSQD</sequence>
<dbReference type="Proteomes" id="UP000259173">
    <property type="component" value="Unassembled WGS sequence"/>
</dbReference>
<feature type="domain" description="FecR protein" evidence="2">
    <location>
        <begin position="139"/>
        <end position="229"/>
    </location>
</feature>
<protein>
    <recommendedName>
        <fullName evidence="2">FecR protein domain-containing protein</fullName>
    </recommendedName>
</protein>
<name>A0A3B9L2A9_9PROT</name>
<dbReference type="GO" id="GO:0016989">
    <property type="term" value="F:sigma factor antagonist activity"/>
    <property type="evidence" value="ECO:0007669"/>
    <property type="project" value="TreeGrafter"/>
</dbReference>
<dbReference type="PANTHER" id="PTHR30273:SF2">
    <property type="entry name" value="PROTEIN FECR"/>
    <property type="match status" value="1"/>
</dbReference>
<feature type="transmembrane region" description="Helical" evidence="1">
    <location>
        <begin position="101"/>
        <end position="123"/>
    </location>
</feature>
<dbReference type="Gene3D" id="2.60.120.1440">
    <property type="match status" value="1"/>
</dbReference>
<proteinExistence type="predicted"/>
<evidence type="ECO:0000313" key="4">
    <source>
        <dbReference type="Proteomes" id="UP000259173"/>
    </source>
</evidence>
<keyword evidence="1" id="KW-1133">Transmembrane helix</keyword>
<evidence type="ECO:0000313" key="3">
    <source>
        <dbReference type="EMBL" id="HAE95040.1"/>
    </source>
</evidence>
<dbReference type="EMBL" id="DMBR01000327">
    <property type="protein sequence ID" value="HAE95040.1"/>
    <property type="molecule type" value="Genomic_DNA"/>
</dbReference>
<keyword evidence="1" id="KW-0472">Membrane</keyword>
<evidence type="ECO:0000259" key="2">
    <source>
        <dbReference type="Pfam" id="PF04773"/>
    </source>
</evidence>
<organism evidence="3 4">
    <name type="scientific">Hyphomonas atlantica</name>
    <dbReference type="NCBI Taxonomy" id="1280948"/>
    <lineage>
        <taxon>Bacteria</taxon>
        <taxon>Pseudomonadati</taxon>
        <taxon>Pseudomonadota</taxon>
        <taxon>Alphaproteobacteria</taxon>
        <taxon>Hyphomonadales</taxon>
        <taxon>Hyphomonadaceae</taxon>
        <taxon>Hyphomonas</taxon>
    </lineage>
</organism>
<keyword evidence="1" id="KW-0812">Transmembrane</keyword>